<keyword evidence="1" id="KW-1133">Transmembrane helix</keyword>
<keyword evidence="1" id="KW-0472">Membrane</keyword>
<feature type="transmembrane region" description="Helical" evidence="1">
    <location>
        <begin position="215"/>
        <end position="237"/>
    </location>
</feature>
<evidence type="ECO:0000313" key="4">
    <source>
        <dbReference type="Proteomes" id="UP000001137"/>
    </source>
</evidence>
<dbReference type="EMBL" id="CP000852">
    <property type="protein sequence ID" value="ABW01970.1"/>
    <property type="molecule type" value="Genomic_DNA"/>
</dbReference>
<dbReference type="SUPFAM" id="SSF103473">
    <property type="entry name" value="MFS general substrate transporter"/>
    <property type="match status" value="1"/>
</dbReference>
<dbReference type="eggNOG" id="arCOG00132">
    <property type="taxonomic scope" value="Archaea"/>
</dbReference>
<dbReference type="OrthoDB" id="56622at2157"/>
<feature type="transmembrane region" description="Helical" evidence="1">
    <location>
        <begin position="366"/>
        <end position="386"/>
    </location>
</feature>
<dbReference type="STRING" id="397948.Cmaq_1143"/>
<feature type="transmembrane region" description="Helical" evidence="1">
    <location>
        <begin position="280"/>
        <end position="308"/>
    </location>
</feature>
<evidence type="ECO:0000259" key="2">
    <source>
        <dbReference type="PROSITE" id="PS50850"/>
    </source>
</evidence>
<feature type="transmembrane region" description="Helical" evidence="1">
    <location>
        <begin position="131"/>
        <end position="151"/>
    </location>
</feature>
<keyword evidence="4" id="KW-1185">Reference proteome</keyword>
<dbReference type="InterPro" id="IPR020846">
    <property type="entry name" value="MFS_dom"/>
</dbReference>
<sequence>MSFKAIGREGVLLAVASSITGIMFGANSVILSIYMLNIGMKPTLIGVVIGASSLMSALGSLITGYLSDFINKLSLFTFLSLASGSLILLLVTGLPPVITMVYPLIALLNRNVISIAISGEYARRRGISSEFFSLSSSLNVVFSVIGSSITMLPSYMGRMGYDLVFIIESLSVYSSIPIMLIAIRRIGINVTEVKISRVSLRELRELKSSWLLKRLIPESLIGLGAGVIIPLFSLWFYLKFHINISNLSIVYAASNATLALGTLTAPMISRILRSRVTSVILLEGLATGILALMPIILNIPSLLVLFIVRNTLMNMANPLLTSLINDLVPGEERGRVFGIWMLLSSIPRALGPGIGGYLMGSGYLDLPLYITSLLYATAVALFYVLLKDVEKMSRLTIGR</sequence>
<dbReference type="HOGENOM" id="CLU_025894_0_2_2"/>
<dbReference type="Gene3D" id="1.20.1250.20">
    <property type="entry name" value="MFS general substrate transporter like domains"/>
    <property type="match status" value="2"/>
</dbReference>
<name>A8MDW4_CALMQ</name>
<dbReference type="PROSITE" id="PS50850">
    <property type="entry name" value="MFS"/>
    <property type="match status" value="1"/>
</dbReference>
<dbReference type="PANTHER" id="PTHR23520">
    <property type="entry name" value="TRANSPORTER, PUTATIVE (AFU_ORTHOLOGUE AFUA_3G04000)-RELATED"/>
    <property type="match status" value="1"/>
</dbReference>
<dbReference type="KEGG" id="cma:Cmaq_1143"/>
<accession>A8MDW4</accession>
<evidence type="ECO:0000313" key="3">
    <source>
        <dbReference type="EMBL" id="ABW01970.1"/>
    </source>
</evidence>
<feature type="transmembrane region" description="Helical" evidence="1">
    <location>
        <begin position="249"/>
        <end position="268"/>
    </location>
</feature>
<gene>
    <name evidence="3" type="ordered locus">Cmaq_1143</name>
</gene>
<dbReference type="InterPro" id="IPR036259">
    <property type="entry name" value="MFS_trans_sf"/>
</dbReference>
<dbReference type="GO" id="GO:0022857">
    <property type="term" value="F:transmembrane transporter activity"/>
    <property type="evidence" value="ECO:0007669"/>
    <property type="project" value="InterPro"/>
</dbReference>
<feature type="transmembrane region" description="Helical" evidence="1">
    <location>
        <begin position="12"/>
        <end position="36"/>
    </location>
</feature>
<dbReference type="Pfam" id="PF07690">
    <property type="entry name" value="MFS_1"/>
    <property type="match status" value="1"/>
</dbReference>
<keyword evidence="1" id="KW-0812">Transmembrane</keyword>
<dbReference type="RefSeq" id="WP_012186189.1">
    <property type="nucleotide sequence ID" value="NC_009954.1"/>
</dbReference>
<dbReference type="PANTHER" id="PTHR23520:SF5">
    <property type="entry name" value="TRANSPORTER, PUTATIVE (AFU_ORTHOLOGUE AFUA_3G04000)-RELATED"/>
    <property type="match status" value="1"/>
</dbReference>
<dbReference type="InterPro" id="IPR011701">
    <property type="entry name" value="MFS"/>
</dbReference>
<dbReference type="GeneID" id="5710143"/>
<reference evidence="3 4" key="1">
    <citation type="submission" date="2007-10" db="EMBL/GenBank/DDBJ databases">
        <title>Complete sequence of Caldivirga maquilingensis IC-167.</title>
        <authorList>
            <consortium name="US DOE Joint Genome Institute"/>
            <person name="Copeland A."/>
            <person name="Lucas S."/>
            <person name="Lapidus A."/>
            <person name="Barry K."/>
            <person name="Glavina del Rio T."/>
            <person name="Dalin E."/>
            <person name="Tice H."/>
            <person name="Pitluck S."/>
            <person name="Saunders E."/>
            <person name="Brettin T."/>
            <person name="Bruce D."/>
            <person name="Detter J.C."/>
            <person name="Han C."/>
            <person name="Schmutz J."/>
            <person name="Larimer F."/>
            <person name="Land M."/>
            <person name="Hauser L."/>
            <person name="Kyrpides N."/>
            <person name="Ivanova N."/>
            <person name="Biddle J.F."/>
            <person name="Zhang Z."/>
            <person name="Fitz-Gibbon S.T."/>
            <person name="Lowe T.M."/>
            <person name="Saltikov C."/>
            <person name="House C.H."/>
            <person name="Richardson P."/>
        </authorList>
    </citation>
    <scope>NUCLEOTIDE SEQUENCE [LARGE SCALE GENOMIC DNA]</scope>
    <source>
        <strain evidence="4">ATCC 700844 / DSM 13496 / JCM 10307 / IC-167</strain>
    </source>
</reference>
<feature type="transmembrane region" description="Helical" evidence="1">
    <location>
        <begin position="42"/>
        <end position="66"/>
    </location>
</feature>
<organism evidence="3 4">
    <name type="scientific">Caldivirga maquilingensis (strain ATCC 700844 / DSM 13496 / JCM 10307 / IC-167)</name>
    <dbReference type="NCBI Taxonomy" id="397948"/>
    <lineage>
        <taxon>Archaea</taxon>
        <taxon>Thermoproteota</taxon>
        <taxon>Thermoprotei</taxon>
        <taxon>Thermoproteales</taxon>
        <taxon>Thermoproteaceae</taxon>
        <taxon>Caldivirga</taxon>
    </lineage>
</organism>
<feature type="domain" description="Major facilitator superfamily (MFS) profile" evidence="2">
    <location>
        <begin position="210"/>
        <end position="399"/>
    </location>
</feature>
<proteinExistence type="predicted"/>
<dbReference type="AlphaFoldDB" id="A8MDW4"/>
<dbReference type="Proteomes" id="UP000001137">
    <property type="component" value="Chromosome"/>
</dbReference>
<evidence type="ECO:0000256" key="1">
    <source>
        <dbReference type="SAM" id="Phobius"/>
    </source>
</evidence>
<protein>
    <submittedName>
        <fullName evidence="3">Major facilitator superfamily MFS_1</fullName>
    </submittedName>
</protein>